<dbReference type="Pfam" id="PF07744">
    <property type="entry name" value="SPOC"/>
    <property type="match status" value="1"/>
</dbReference>
<dbReference type="OrthoDB" id="439808at2759"/>
<keyword evidence="3" id="KW-0539">Nucleus</keyword>
<sequence length="936" mass="103628">MAPPIKSSDRRSHSSSKDREPEATSSLNLWVGDLSSDTEDADLMEIFRDYGAMDALTSYTPRTYAFVFFRKQEDAKKAKEALQGSIVKGKPIKIQLARPAKPGKCLWIGGISPAVTQEQLEDKLLQFGKLEEYKFLRDRNSALVGYTKLDDAIAAQRDMNGKSIGGEQVRVDFQKPQTQRLPSSRNDWPENHNPRGSGRNIGPQEKYMGYDDARNYHESTHQGSKRHLPHGGRRDGPPSSTLWVGYPPSFHMDEQMLHNAMILFGEIEKIKSFPSRHYSFVEFRSVDEARRAKEGLQGRLFGDPRIQILFSSSDLAPGGKDNAPLLPGYRVPRTDLLFNEPPFGPSYPLAPNSFHGHLLPNGPGPDGNPNAPNWRQSSPASLRPMPNVWDDEFDMREPKRSRFEGSPSNDIRFGLLHPERDIPSQSRGLGRVRGSPDIDIYWRGLIAKAGAPVCCARCVPIGKGLESPLPEVVNCFARTDLDMLEKHYSEAIGFDIVFFVPDSEEEFASYTEFLQYLGLKNRVGVAKCGDGTTLFLVPPSDFLTKVLKVSGPERLYGVVLKLPPQPTIETQQPRATPPPSSRHNVQRQESASHDGYDYIPGNIDPAPRIDHGSDLHENSISRGGAGLVNQSYTLPSAANNYARNSEANNYARNIEADNYAMNPEANNYAMNPEANNFVRNPEASSQVKVSLTPELIATLASLIPSSSQSSTAGSNNISTTSSFPANITSAPVQRRIQENHASFPASQLEPRMNLQQQPQQFRGQYNAEEPFTSQYPSYASLPNGPHNSVQPFLGDEQVQDLAPNMPQRQLDNYASSNGQSLISSNQYYQHDSSFDPYNARGILNQSVQQQAALASSSTQGQTPNVLQNQVVPNAGFSGQMERLQMALNSSGDGSSRGDEEKNQRYQSTLQFAASLLQKIQQQQQGSGQKSPGRPDF</sequence>
<keyword evidence="2 4" id="KW-0694">RNA-binding</keyword>
<dbReference type="AlphaFoldDB" id="A0A5P1E5D1"/>
<feature type="region of interest" description="Disordered" evidence="5">
    <location>
        <begin position="1"/>
        <end position="26"/>
    </location>
</feature>
<dbReference type="OMA" id="DINHIPR"/>
<feature type="compositionally biased region" description="Basic and acidic residues" evidence="5">
    <location>
        <begin position="7"/>
        <end position="22"/>
    </location>
</feature>
<dbReference type="GO" id="GO:0005634">
    <property type="term" value="C:nucleus"/>
    <property type="evidence" value="ECO:0007669"/>
    <property type="project" value="UniProtKB-SubCell"/>
</dbReference>
<dbReference type="Proteomes" id="UP000243459">
    <property type="component" value="Chromosome 9"/>
</dbReference>
<dbReference type="PANTHER" id="PTHR23189">
    <property type="entry name" value="RNA RECOGNITION MOTIF-CONTAINING"/>
    <property type="match status" value="1"/>
</dbReference>
<reference evidence="8" key="1">
    <citation type="journal article" date="2017" name="Nat. Commun.">
        <title>The asparagus genome sheds light on the origin and evolution of a young Y chromosome.</title>
        <authorList>
            <person name="Harkess A."/>
            <person name="Zhou J."/>
            <person name="Xu C."/>
            <person name="Bowers J.E."/>
            <person name="Van der Hulst R."/>
            <person name="Ayyampalayam S."/>
            <person name="Mercati F."/>
            <person name="Riccardi P."/>
            <person name="McKain M.R."/>
            <person name="Kakrana A."/>
            <person name="Tang H."/>
            <person name="Ray J."/>
            <person name="Groenendijk J."/>
            <person name="Arikit S."/>
            <person name="Mathioni S.M."/>
            <person name="Nakano M."/>
            <person name="Shan H."/>
            <person name="Telgmann-Rauber A."/>
            <person name="Kanno A."/>
            <person name="Yue Z."/>
            <person name="Chen H."/>
            <person name="Li W."/>
            <person name="Chen Y."/>
            <person name="Xu X."/>
            <person name="Zhang Y."/>
            <person name="Luo S."/>
            <person name="Chen H."/>
            <person name="Gao J."/>
            <person name="Mao Z."/>
            <person name="Pires J.C."/>
            <person name="Luo M."/>
            <person name="Kudrna D."/>
            <person name="Wing R.A."/>
            <person name="Meyers B.C."/>
            <person name="Yi K."/>
            <person name="Kong H."/>
            <person name="Lavrijsen P."/>
            <person name="Sunseri F."/>
            <person name="Falavigna A."/>
            <person name="Ye Y."/>
            <person name="Leebens-Mack J.H."/>
            <person name="Chen G."/>
        </authorList>
    </citation>
    <scope>NUCLEOTIDE SEQUENCE [LARGE SCALE GENOMIC DNA]</scope>
    <source>
        <strain evidence="8">cv. DH0086</strain>
    </source>
</reference>
<feature type="region of interest" description="Disordered" evidence="5">
    <location>
        <begin position="888"/>
        <end position="907"/>
    </location>
</feature>
<dbReference type="InterPro" id="IPR012677">
    <property type="entry name" value="Nucleotide-bd_a/b_plait_sf"/>
</dbReference>
<feature type="domain" description="RRM" evidence="6">
    <location>
        <begin position="240"/>
        <end position="313"/>
    </location>
</feature>
<dbReference type="SUPFAM" id="SSF54928">
    <property type="entry name" value="RNA-binding domain, RBD"/>
    <property type="match status" value="2"/>
</dbReference>
<feature type="compositionally biased region" description="Polar residues" evidence="5">
    <location>
        <begin position="175"/>
        <end position="186"/>
    </location>
</feature>
<dbReference type="InterPro" id="IPR035979">
    <property type="entry name" value="RBD_domain_sf"/>
</dbReference>
<dbReference type="EMBL" id="CM007389">
    <property type="protein sequence ID" value="ONK57852.1"/>
    <property type="molecule type" value="Genomic_DNA"/>
</dbReference>
<dbReference type="Pfam" id="PF00076">
    <property type="entry name" value="RRM_1"/>
    <property type="match status" value="3"/>
</dbReference>
<dbReference type="InterPro" id="IPR000504">
    <property type="entry name" value="RRM_dom"/>
</dbReference>
<dbReference type="PROSITE" id="PS50102">
    <property type="entry name" value="RRM"/>
    <property type="match status" value="3"/>
</dbReference>
<feature type="domain" description="RRM" evidence="6">
    <location>
        <begin position="104"/>
        <end position="176"/>
    </location>
</feature>
<evidence type="ECO:0000256" key="4">
    <source>
        <dbReference type="PROSITE-ProRule" id="PRU00176"/>
    </source>
</evidence>
<proteinExistence type="predicted"/>
<feature type="region of interest" description="Disordered" evidence="5">
    <location>
        <begin position="161"/>
        <end position="240"/>
    </location>
</feature>
<evidence type="ECO:0000259" key="6">
    <source>
        <dbReference type="PROSITE" id="PS50102"/>
    </source>
</evidence>
<dbReference type="GO" id="GO:0003723">
    <property type="term" value="F:RNA binding"/>
    <property type="evidence" value="ECO:0007669"/>
    <property type="project" value="UniProtKB-UniRule"/>
</dbReference>
<feature type="compositionally biased region" description="Basic and acidic residues" evidence="5">
    <location>
        <begin position="607"/>
        <end position="619"/>
    </location>
</feature>
<feature type="compositionally biased region" description="Basic and acidic residues" evidence="5">
    <location>
        <begin position="208"/>
        <end position="220"/>
    </location>
</feature>
<dbReference type="SMART" id="SM00360">
    <property type="entry name" value="RRM"/>
    <property type="match status" value="3"/>
</dbReference>
<feature type="domain" description="RRM" evidence="6">
    <location>
        <begin position="27"/>
        <end position="99"/>
    </location>
</feature>
<evidence type="ECO:0000256" key="5">
    <source>
        <dbReference type="SAM" id="MobiDB-lite"/>
    </source>
</evidence>
<evidence type="ECO:0000313" key="8">
    <source>
        <dbReference type="Proteomes" id="UP000243459"/>
    </source>
</evidence>
<organism evidence="7 8">
    <name type="scientific">Asparagus officinalis</name>
    <name type="common">Garden asparagus</name>
    <dbReference type="NCBI Taxonomy" id="4686"/>
    <lineage>
        <taxon>Eukaryota</taxon>
        <taxon>Viridiplantae</taxon>
        <taxon>Streptophyta</taxon>
        <taxon>Embryophyta</taxon>
        <taxon>Tracheophyta</taxon>
        <taxon>Spermatophyta</taxon>
        <taxon>Magnoliopsida</taxon>
        <taxon>Liliopsida</taxon>
        <taxon>Asparagales</taxon>
        <taxon>Asparagaceae</taxon>
        <taxon>Asparagoideae</taxon>
        <taxon>Asparagus</taxon>
    </lineage>
</organism>
<dbReference type="Gramene" id="ONK57852">
    <property type="protein sequence ID" value="ONK57852"/>
    <property type="gene ID" value="A4U43_C09F4870"/>
</dbReference>
<dbReference type="CDD" id="cd00590">
    <property type="entry name" value="RRM_SF"/>
    <property type="match status" value="2"/>
</dbReference>
<evidence type="ECO:0000256" key="1">
    <source>
        <dbReference type="ARBA" id="ARBA00004123"/>
    </source>
</evidence>
<dbReference type="InterPro" id="IPR012921">
    <property type="entry name" value="SPOC_C"/>
</dbReference>
<dbReference type="CDD" id="cd21546">
    <property type="entry name" value="SPOC_FPA-like"/>
    <property type="match status" value="1"/>
</dbReference>
<dbReference type="Gene3D" id="3.30.70.330">
    <property type="match status" value="3"/>
</dbReference>
<accession>A0A5P1E5D1</accession>
<name>A0A5P1E5D1_ASPOF</name>
<feature type="region of interest" description="Disordered" evidence="5">
    <location>
        <begin position="567"/>
        <end position="622"/>
    </location>
</feature>
<gene>
    <name evidence="7" type="ORF">A4U43_C09F4870</name>
</gene>
<keyword evidence="8" id="KW-1185">Reference proteome</keyword>
<evidence type="ECO:0000256" key="2">
    <source>
        <dbReference type="ARBA" id="ARBA00022884"/>
    </source>
</evidence>
<feature type="region of interest" description="Disordered" evidence="5">
    <location>
        <begin position="356"/>
        <end position="384"/>
    </location>
</feature>
<comment type="subcellular location">
    <subcellularLocation>
        <location evidence="1">Nucleus</location>
    </subcellularLocation>
</comment>
<protein>
    <recommendedName>
        <fullName evidence="6">RRM domain-containing protein</fullName>
    </recommendedName>
</protein>
<evidence type="ECO:0000313" key="7">
    <source>
        <dbReference type="EMBL" id="ONK57852.1"/>
    </source>
</evidence>
<evidence type="ECO:0000256" key="3">
    <source>
        <dbReference type="ARBA" id="ARBA00023242"/>
    </source>
</evidence>